<dbReference type="Gene3D" id="1.10.10.10">
    <property type="entry name" value="Winged helix-like DNA-binding domain superfamily/Winged helix DNA-binding domain"/>
    <property type="match status" value="1"/>
</dbReference>
<feature type="domain" description="HTH gntR-type" evidence="4">
    <location>
        <begin position="22"/>
        <end position="93"/>
    </location>
</feature>
<sequence length="109" mass="12094">MSEIQLSARALESKLGEWRTGGSAYRGLADRIRLLALDGRLTAGTRLPAERELGLRLGLSRTTVTAAYREPAFRRAALERARLWQRGAAAGLRRRLQRGGRPGLRERVG</sequence>
<reference evidence="5 6" key="1">
    <citation type="submission" date="2021-05" db="EMBL/GenBank/DDBJ databases">
        <authorList>
            <person name="Kumar R."/>
            <person name="Kumar A."/>
            <person name="Mukhia S."/>
        </authorList>
    </citation>
    <scope>NUCLEOTIDE SEQUENCE [LARGE SCALE GENOMIC DNA]</scope>
    <source>
        <strain evidence="5 6">ERMR7:08</strain>
    </source>
</reference>
<evidence type="ECO:0000259" key="4">
    <source>
        <dbReference type="PROSITE" id="PS50949"/>
    </source>
</evidence>
<evidence type="ECO:0000256" key="3">
    <source>
        <dbReference type="ARBA" id="ARBA00023163"/>
    </source>
</evidence>
<dbReference type="InterPro" id="IPR000524">
    <property type="entry name" value="Tscrpt_reg_HTH_GntR"/>
</dbReference>
<evidence type="ECO:0000256" key="1">
    <source>
        <dbReference type="ARBA" id="ARBA00023015"/>
    </source>
</evidence>
<evidence type="ECO:0000313" key="6">
    <source>
        <dbReference type="Proteomes" id="UP001212421"/>
    </source>
</evidence>
<dbReference type="EMBL" id="CP075584">
    <property type="protein sequence ID" value="WBM79232.1"/>
    <property type="molecule type" value="Genomic_DNA"/>
</dbReference>
<organism evidence="5 6">
    <name type="scientific">Cryobacterium breve</name>
    <dbReference type="NCBI Taxonomy" id="1259258"/>
    <lineage>
        <taxon>Bacteria</taxon>
        <taxon>Bacillati</taxon>
        <taxon>Actinomycetota</taxon>
        <taxon>Actinomycetes</taxon>
        <taxon>Micrococcales</taxon>
        <taxon>Microbacteriaceae</taxon>
        <taxon>Cryobacterium</taxon>
    </lineage>
</organism>
<dbReference type="Pfam" id="PF00392">
    <property type="entry name" value="GntR"/>
    <property type="match status" value="1"/>
</dbReference>
<protein>
    <submittedName>
        <fullName evidence="5">GntR family transcriptional regulator</fullName>
    </submittedName>
</protein>
<dbReference type="InterPro" id="IPR036390">
    <property type="entry name" value="WH_DNA-bd_sf"/>
</dbReference>
<keyword evidence="2" id="KW-0238">DNA-binding</keyword>
<proteinExistence type="predicted"/>
<keyword evidence="1" id="KW-0805">Transcription regulation</keyword>
<evidence type="ECO:0000313" key="5">
    <source>
        <dbReference type="EMBL" id="WBM79232.1"/>
    </source>
</evidence>
<dbReference type="InterPro" id="IPR036388">
    <property type="entry name" value="WH-like_DNA-bd_sf"/>
</dbReference>
<evidence type="ECO:0000256" key="2">
    <source>
        <dbReference type="ARBA" id="ARBA00023125"/>
    </source>
</evidence>
<dbReference type="RefSeq" id="WP_281533760.1">
    <property type="nucleotide sequence ID" value="NZ_CP075584.1"/>
</dbReference>
<keyword evidence="3" id="KW-0804">Transcription</keyword>
<keyword evidence="6" id="KW-1185">Reference proteome</keyword>
<accession>A0ABY7N9P8</accession>
<dbReference type="SUPFAM" id="SSF46785">
    <property type="entry name" value="Winged helix' DNA-binding domain"/>
    <property type="match status" value="1"/>
</dbReference>
<name>A0ABY7N9P8_9MICO</name>
<dbReference type="Proteomes" id="UP001212421">
    <property type="component" value="Chromosome"/>
</dbReference>
<dbReference type="PROSITE" id="PS50949">
    <property type="entry name" value="HTH_GNTR"/>
    <property type="match status" value="1"/>
</dbReference>
<gene>
    <name evidence="5" type="ORF">KIV56_12310</name>
</gene>